<reference evidence="3" key="1">
    <citation type="submission" date="2020-05" db="UniProtKB">
        <authorList>
            <consortium name="EnsemblMetazoa"/>
        </authorList>
    </citation>
    <scope>IDENTIFICATION</scope>
    <source>
        <strain evidence="3">BB02</strain>
    </source>
</reference>
<evidence type="ECO:0000313" key="3">
    <source>
        <dbReference type="EnsemblMetazoa" id="BGLB024152-PA"/>
    </source>
</evidence>
<name>A0A2C9KW46_BIOGL</name>
<evidence type="ECO:0000313" key="4">
    <source>
        <dbReference type="Proteomes" id="UP000076420"/>
    </source>
</evidence>
<feature type="compositionally biased region" description="Low complexity" evidence="2">
    <location>
        <begin position="138"/>
        <end position="150"/>
    </location>
</feature>
<evidence type="ECO:0000256" key="2">
    <source>
        <dbReference type="SAM" id="MobiDB-lite"/>
    </source>
</evidence>
<feature type="compositionally biased region" description="Low complexity" evidence="2">
    <location>
        <begin position="122"/>
        <end position="131"/>
    </location>
</feature>
<dbReference type="VEuPathDB" id="VectorBase:BGLAX_032679"/>
<feature type="region of interest" description="Disordered" evidence="2">
    <location>
        <begin position="113"/>
        <end position="172"/>
    </location>
</feature>
<gene>
    <name evidence="3" type="primary">106067114</name>
</gene>
<dbReference type="VEuPathDB" id="VectorBase:BGLB024152"/>
<protein>
    <submittedName>
        <fullName evidence="3">Uncharacterized protein</fullName>
    </submittedName>
</protein>
<evidence type="ECO:0000256" key="1">
    <source>
        <dbReference type="SAM" id="Coils"/>
    </source>
</evidence>
<proteinExistence type="predicted"/>
<feature type="coiled-coil region" evidence="1">
    <location>
        <begin position="16"/>
        <end position="50"/>
    </location>
</feature>
<accession>A0A2C9KW46</accession>
<dbReference type="Proteomes" id="UP000076420">
    <property type="component" value="Unassembled WGS sequence"/>
</dbReference>
<dbReference type="OrthoDB" id="6162952at2759"/>
<sequence>MSHKRRPTTTNTRRLVHENNRSELELEKELSRLEKERAATLKELENETKLFCLNSSSPTKNLDLMTTVTSPRLVSSTSPKPGFRKAFINGRADIQDYIVPLGQSHKLAKSYETLSSPRELASQRTRSISPRSIRRETSVTSSDSSPASSPEAKRRQSNANLQRPASFYDTLGSTSIKSPRAISGSGQIPQIIISTEDFGNITLPRLTSDVTLDSSKESLSLPVKRGRSSSVPLIVPPPVQVNPILSDSGNPSMRPRSSSISFPSESLSKTFARRNSVQSRASEYRGPYRRSSIAVEHFIHDLSRGIDHLGIHHNNNRIPPLSPEEWENLKSCRYLRMPNQS</sequence>
<dbReference type="KEGG" id="bgt:106067114"/>
<organism evidence="3 4">
    <name type="scientific">Biomphalaria glabrata</name>
    <name type="common">Bloodfluke planorb</name>
    <name type="synonym">Freshwater snail</name>
    <dbReference type="NCBI Taxonomy" id="6526"/>
    <lineage>
        <taxon>Eukaryota</taxon>
        <taxon>Metazoa</taxon>
        <taxon>Spiralia</taxon>
        <taxon>Lophotrochozoa</taxon>
        <taxon>Mollusca</taxon>
        <taxon>Gastropoda</taxon>
        <taxon>Heterobranchia</taxon>
        <taxon>Euthyneura</taxon>
        <taxon>Panpulmonata</taxon>
        <taxon>Hygrophila</taxon>
        <taxon>Lymnaeoidea</taxon>
        <taxon>Planorbidae</taxon>
        <taxon>Biomphalaria</taxon>
    </lineage>
</organism>
<feature type="region of interest" description="Disordered" evidence="2">
    <location>
        <begin position="242"/>
        <end position="265"/>
    </location>
</feature>
<dbReference type="EnsemblMetazoa" id="BGLB024152-RA">
    <property type="protein sequence ID" value="BGLB024152-PA"/>
    <property type="gene ID" value="BGLB024152"/>
</dbReference>
<dbReference type="AlphaFoldDB" id="A0A2C9KW46"/>
<keyword evidence="1" id="KW-0175">Coiled coil</keyword>